<dbReference type="InterPro" id="IPR012337">
    <property type="entry name" value="RNaseH-like_sf"/>
</dbReference>
<sequence>MQQIYLKPANIIQPIFTGSCFKQKPIVLKDKIDRWRIVANKFGISGKAKLRLEWMIFFETVGNHNAYLTAKHFDITPKTFYKWHKRFNEGMARNLEDESTRPNNLRHWEVTFEEECRIKKLRQRKLHYGKKKIRKLYKDEYNKEISTWKIERVIRKHNLYPDPVQQDKNKKRLKNRVKKNRIQNLTIKEEIFFLFHLDTIVIYWGSVKRYILTACDHHGKIAYARMYTTKSSKSAKDFLYRLHYLIDAPIANIQTDNGSEFYQEFEEAITALKATHWFSRPATPKDNSIAERFNQTLEYEWLNDGHFTSNIKDFNHALTDWLVEYNFVRPHQTLAYETPMTYYMNTLNITPNLLPMWSARTNS</sequence>
<comment type="caution">
    <text evidence="2">The sequence shown here is derived from an EMBL/GenBank/DDBJ whole genome shotgun (WGS) entry which is preliminary data.</text>
</comment>
<dbReference type="PROSITE" id="PS51257">
    <property type="entry name" value="PROKAR_LIPOPROTEIN"/>
    <property type="match status" value="1"/>
</dbReference>
<dbReference type="InterPro" id="IPR036397">
    <property type="entry name" value="RNaseH_sf"/>
</dbReference>
<dbReference type="PANTHER" id="PTHR47515">
    <property type="entry name" value="LOW CALCIUM RESPONSE LOCUS PROTEIN T"/>
    <property type="match status" value="1"/>
</dbReference>
<dbReference type="Proteomes" id="UP000176451">
    <property type="component" value="Unassembled WGS sequence"/>
</dbReference>
<evidence type="ECO:0000313" key="2">
    <source>
        <dbReference type="EMBL" id="OGD66549.1"/>
    </source>
</evidence>
<dbReference type="InterPro" id="IPR001584">
    <property type="entry name" value="Integrase_cat-core"/>
</dbReference>
<dbReference type="PROSITE" id="PS50994">
    <property type="entry name" value="INTEGRASE"/>
    <property type="match status" value="1"/>
</dbReference>
<gene>
    <name evidence="2" type="ORF">A3F08_01625</name>
</gene>
<name>A0A1F5EGK1_9BACT</name>
<dbReference type="Pfam" id="PF13683">
    <property type="entry name" value="rve_3"/>
    <property type="match status" value="1"/>
</dbReference>
<dbReference type="SUPFAM" id="SSF53098">
    <property type="entry name" value="Ribonuclease H-like"/>
    <property type="match status" value="1"/>
</dbReference>
<evidence type="ECO:0000313" key="3">
    <source>
        <dbReference type="Proteomes" id="UP000176451"/>
    </source>
</evidence>
<accession>A0A1F5EGK1</accession>
<protein>
    <recommendedName>
        <fullName evidence="1">Integrase catalytic domain-containing protein</fullName>
    </recommendedName>
</protein>
<dbReference type="STRING" id="1797469.A3F08_01625"/>
<dbReference type="AlphaFoldDB" id="A0A1F5EGK1"/>
<dbReference type="GO" id="GO:0015074">
    <property type="term" value="P:DNA integration"/>
    <property type="evidence" value="ECO:0007669"/>
    <property type="project" value="InterPro"/>
</dbReference>
<dbReference type="PANTHER" id="PTHR47515:SF2">
    <property type="entry name" value="INTEGRASE CORE DOMAIN PROTEIN"/>
    <property type="match status" value="1"/>
</dbReference>
<evidence type="ECO:0000259" key="1">
    <source>
        <dbReference type="PROSITE" id="PS50994"/>
    </source>
</evidence>
<dbReference type="GO" id="GO:0003676">
    <property type="term" value="F:nucleic acid binding"/>
    <property type="evidence" value="ECO:0007669"/>
    <property type="project" value="InterPro"/>
</dbReference>
<dbReference type="Gene3D" id="3.30.420.10">
    <property type="entry name" value="Ribonuclease H-like superfamily/Ribonuclease H"/>
    <property type="match status" value="1"/>
</dbReference>
<feature type="domain" description="Integrase catalytic" evidence="1">
    <location>
        <begin position="185"/>
        <end position="347"/>
    </location>
</feature>
<proteinExistence type="predicted"/>
<organism evidence="2 3">
    <name type="scientific">Candidatus Berkelbacteria bacterium RIFCSPHIGHO2_12_FULL_36_9</name>
    <dbReference type="NCBI Taxonomy" id="1797469"/>
    <lineage>
        <taxon>Bacteria</taxon>
        <taxon>Candidatus Berkelbacteria</taxon>
    </lineage>
</organism>
<reference evidence="2 3" key="1">
    <citation type="journal article" date="2016" name="Nat. Commun.">
        <title>Thousands of microbial genomes shed light on interconnected biogeochemical processes in an aquifer system.</title>
        <authorList>
            <person name="Anantharaman K."/>
            <person name="Brown C.T."/>
            <person name="Hug L.A."/>
            <person name="Sharon I."/>
            <person name="Castelle C.J."/>
            <person name="Probst A.J."/>
            <person name="Thomas B.C."/>
            <person name="Singh A."/>
            <person name="Wilkins M.J."/>
            <person name="Karaoz U."/>
            <person name="Brodie E.L."/>
            <person name="Williams K.H."/>
            <person name="Hubbard S.S."/>
            <person name="Banfield J.F."/>
        </authorList>
    </citation>
    <scope>NUCLEOTIDE SEQUENCE [LARGE SCALE GENOMIC DNA]</scope>
</reference>
<dbReference type="EMBL" id="MEZV01000035">
    <property type="protein sequence ID" value="OGD66549.1"/>
    <property type="molecule type" value="Genomic_DNA"/>
</dbReference>